<comment type="subcellular location">
    <subcellularLocation>
        <location evidence="1">Membrane</location>
        <topology evidence="1">Multi-pass membrane protein</topology>
    </subcellularLocation>
</comment>
<dbReference type="InterPro" id="IPR013525">
    <property type="entry name" value="ABC2_TM"/>
</dbReference>
<keyword evidence="7 9" id="KW-0472">Membrane</keyword>
<evidence type="ECO:0000313" key="11">
    <source>
        <dbReference type="EMBL" id="CAB9497116.1"/>
    </source>
</evidence>
<evidence type="ECO:0000259" key="10">
    <source>
        <dbReference type="PROSITE" id="PS50893"/>
    </source>
</evidence>
<protein>
    <submittedName>
        <fullName evidence="11">White-brown complex homolog protein 30</fullName>
    </submittedName>
</protein>
<evidence type="ECO:0000256" key="6">
    <source>
        <dbReference type="ARBA" id="ARBA00022989"/>
    </source>
</evidence>
<evidence type="ECO:0000256" key="1">
    <source>
        <dbReference type="ARBA" id="ARBA00004141"/>
    </source>
</evidence>
<comment type="caution">
    <text evidence="11">The sequence shown here is derived from an EMBL/GenBank/DDBJ whole genome shotgun (WGS) entry which is preliminary data.</text>
</comment>
<evidence type="ECO:0000256" key="7">
    <source>
        <dbReference type="ARBA" id="ARBA00023136"/>
    </source>
</evidence>
<dbReference type="GO" id="GO:0005886">
    <property type="term" value="C:plasma membrane"/>
    <property type="evidence" value="ECO:0007669"/>
    <property type="project" value="TreeGrafter"/>
</dbReference>
<keyword evidence="5" id="KW-0067">ATP-binding</keyword>
<evidence type="ECO:0000256" key="4">
    <source>
        <dbReference type="ARBA" id="ARBA00022741"/>
    </source>
</evidence>
<dbReference type="PROSITE" id="PS50893">
    <property type="entry name" value="ABC_TRANSPORTER_2"/>
    <property type="match status" value="1"/>
</dbReference>
<proteinExistence type="predicted"/>
<dbReference type="OrthoDB" id="66620at2759"/>
<feature type="compositionally biased region" description="Polar residues" evidence="8">
    <location>
        <begin position="72"/>
        <end position="102"/>
    </location>
</feature>
<dbReference type="SUPFAM" id="SSF52540">
    <property type="entry name" value="P-loop containing nucleoside triphosphate hydrolases"/>
    <property type="match status" value="1"/>
</dbReference>
<sequence>MAETSIATNGSSADNKRDDADPLIEAVDDDSQQNTTATTKAGGYYLRWSRLYKSVEIKESTAGLVRGPIAGPSSSTATKESGQATEASTPPTSLVHEQSRRSSWTLLSPASSMMMLGGGDNHNKNDNHKVILDRVSGCAAPGEVVGLMGPSGSGKTSLLNTLSGRSAYQEGTISINGEVLPNNNSAAAGSMKKLMSKIAYVKQADIFFQHLTVRDQFTYTALLRLPSKRMTTEEKVVEVDRIISLLRLGKVANSPIKMLSGGEKKRVNIGTELLTNPSILLLDEPTSGLDSTSAVSLLQLLHRLAKGDGTAPPKTVITSIHQPSSAVFRAFDRLLLLSDGKVVYFGNPVASLDYLRTQNLACPDGYNAADHWMDVLVIDDSPHDNNNHNTTTSDDDEDEQQGLLPPKTIPRLQLQQAWDNEAVAEQMDAAIEDIGSTNKSGSSVNSLLLDGVDNNGSSGNKYSTSWATQYWVLTHRCMKNSRSAIFTPLNLIKSVCIGLVAGMLWFQLPYTEERVHDRSSYYFFTMTFWVFDSMMGALMAFPAERAVILKERASGSYHLSAYFLAKTTSDAPVRLTLPFLYMVTSYWMAGIDNRFWVFVSSTCCTLLSVVSGEALGLLVGTSIHDMTKALTVMIVSGLFLMLLGGFYVQNIPSFISWVKWFSPFKYAFSASLQLVFQDDVPCDGSGNLEDLCGGGNDYGFAKGSDVVAYLGAEGSIGFNVGMLLVICFVPRYGAYLALRAQKGGERS</sequence>
<dbReference type="EMBL" id="CAICTM010000014">
    <property type="protein sequence ID" value="CAB9497116.1"/>
    <property type="molecule type" value="Genomic_DNA"/>
</dbReference>
<feature type="region of interest" description="Disordered" evidence="8">
    <location>
        <begin position="1"/>
        <end position="36"/>
    </location>
</feature>
<evidence type="ECO:0000256" key="5">
    <source>
        <dbReference type="ARBA" id="ARBA00022840"/>
    </source>
</evidence>
<dbReference type="GO" id="GO:0140359">
    <property type="term" value="F:ABC-type transporter activity"/>
    <property type="evidence" value="ECO:0007669"/>
    <property type="project" value="InterPro"/>
</dbReference>
<feature type="region of interest" description="Disordered" evidence="8">
    <location>
        <begin position="65"/>
        <end position="102"/>
    </location>
</feature>
<dbReference type="PANTHER" id="PTHR48041:SF63">
    <property type="entry name" value="EARLY GENE AT 23, ISOFORM C"/>
    <property type="match status" value="1"/>
</dbReference>
<feature type="compositionally biased region" description="Polar residues" evidence="8">
    <location>
        <begin position="1"/>
        <end position="13"/>
    </location>
</feature>
<dbReference type="InterPro" id="IPR027417">
    <property type="entry name" value="P-loop_NTPase"/>
</dbReference>
<feature type="transmembrane region" description="Helical" evidence="9">
    <location>
        <begin position="485"/>
        <end position="508"/>
    </location>
</feature>
<feature type="domain" description="ABC transporter" evidence="10">
    <location>
        <begin position="116"/>
        <end position="364"/>
    </location>
</feature>
<name>A0A9N8DAD2_9STRA</name>
<dbReference type="InterPro" id="IPR017871">
    <property type="entry name" value="ABC_transporter-like_CS"/>
</dbReference>
<keyword evidence="3 9" id="KW-0812">Transmembrane</keyword>
<accession>A0A9N8DAD2</accession>
<evidence type="ECO:0000256" key="9">
    <source>
        <dbReference type="SAM" id="Phobius"/>
    </source>
</evidence>
<dbReference type="GO" id="GO:0005524">
    <property type="term" value="F:ATP binding"/>
    <property type="evidence" value="ECO:0007669"/>
    <property type="project" value="UniProtKB-KW"/>
</dbReference>
<keyword evidence="4" id="KW-0547">Nucleotide-binding</keyword>
<keyword evidence="2" id="KW-0813">Transport</keyword>
<evidence type="ECO:0000256" key="2">
    <source>
        <dbReference type="ARBA" id="ARBA00022448"/>
    </source>
</evidence>
<dbReference type="Gene3D" id="3.40.50.300">
    <property type="entry name" value="P-loop containing nucleotide triphosphate hydrolases"/>
    <property type="match status" value="1"/>
</dbReference>
<keyword evidence="6 9" id="KW-1133">Transmembrane helix</keyword>
<feature type="transmembrane region" description="Helical" evidence="9">
    <location>
        <begin position="716"/>
        <end position="738"/>
    </location>
</feature>
<evidence type="ECO:0000256" key="8">
    <source>
        <dbReference type="SAM" id="MobiDB-lite"/>
    </source>
</evidence>
<dbReference type="Pfam" id="PF01061">
    <property type="entry name" value="ABC2_membrane"/>
    <property type="match status" value="1"/>
</dbReference>
<dbReference type="InterPro" id="IPR050352">
    <property type="entry name" value="ABCG_transporters"/>
</dbReference>
<organism evidence="11 12">
    <name type="scientific">Seminavis robusta</name>
    <dbReference type="NCBI Taxonomy" id="568900"/>
    <lineage>
        <taxon>Eukaryota</taxon>
        <taxon>Sar</taxon>
        <taxon>Stramenopiles</taxon>
        <taxon>Ochrophyta</taxon>
        <taxon>Bacillariophyta</taxon>
        <taxon>Bacillariophyceae</taxon>
        <taxon>Bacillariophycidae</taxon>
        <taxon>Naviculales</taxon>
        <taxon>Naviculaceae</taxon>
        <taxon>Seminavis</taxon>
    </lineage>
</organism>
<feature type="transmembrane region" description="Helical" evidence="9">
    <location>
        <begin position="595"/>
        <end position="618"/>
    </location>
</feature>
<keyword evidence="12" id="KW-1185">Reference proteome</keyword>
<reference evidence="11" key="1">
    <citation type="submission" date="2020-06" db="EMBL/GenBank/DDBJ databases">
        <authorList>
            <consortium name="Plant Systems Biology data submission"/>
        </authorList>
    </citation>
    <scope>NUCLEOTIDE SEQUENCE</scope>
    <source>
        <strain evidence="11">D6</strain>
    </source>
</reference>
<evidence type="ECO:0000256" key="3">
    <source>
        <dbReference type="ARBA" id="ARBA00022692"/>
    </source>
</evidence>
<dbReference type="AlphaFoldDB" id="A0A9N8DAD2"/>
<evidence type="ECO:0000313" key="12">
    <source>
        <dbReference type="Proteomes" id="UP001153069"/>
    </source>
</evidence>
<feature type="transmembrane region" description="Helical" evidence="9">
    <location>
        <begin position="520"/>
        <end position="541"/>
    </location>
</feature>
<feature type="transmembrane region" description="Helical" evidence="9">
    <location>
        <begin position="630"/>
        <end position="648"/>
    </location>
</feature>
<dbReference type="Pfam" id="PF00005">
    <property type="entry name" value="ABC_tran"/>
    <property type="match status" value="1"/>
</dbReference>
<dbReference type="GO" id="GO:0016887">
    <property type="term" value="F:ATP hydrolysis activity"/>
    <property type="evidence" value="ECO:0007669"/>
    <property type="project" value="InterPro"/>
</dbReference>
<dbReference type="PROSITE" id="PS00211">
    <property type="entry name" value="ABC_TRANSPORTER_1"/>
    <property type="match status" value="1"/>
</dbReference>
<dbReference type="InterPro" id="IPR003439">
    <property type="entry name" value="ABC_transporter-like_ATP-bd"/>
</dbReference>
<dbReference type="InterPro" id="IPR003593">
    <property type="entry name" value="AAA+_ATPase"/>
</dbReference>
<dbReference type="PANTHER" id="PTHR48041">
    <property type="entry name" value="ABC TRANSPORTER G FAMILY MEMBER 28"/>
    <property type="match status" value="1"/>
</dbReference>
<dbReference type="Proteomes" id="UP001153069">
    <property type="component" value="Unassembled WGS sequence"/>
</dbReference>
<dbReference type="SMART" id="SM00382">
    <property type="entry name" value="AAA"/>
    <property type="match status" value="1"/>
</dbReference>
<feature type="region of interest" description="Disordered" evidence="8">
    <location>
        <begin position="383"/>
        <end position="402"/>
    </location>
</feature>
<gene>
    <name evidence="11" type="ORF">SEMRO_14_G010700.1</name>
</gene>